<name>A0ABM3RT52_SPIOL</name>
<dbReference type="RefSeq" id="XP_056698784.1">
    <property type="nucleotide sequence ID" value="XM_056842806.1"/>
</dbReference>
<evidence type="ECO:0000256" key="1">
    <source>
        <dbReference type="SAM" id="MobiDB-lite"/>
    </source>
</evidence>
<feature type="region of interest" description="Disordered" evidence="1">
    <location>
        <begin position="1"/>
        <end position="27"/>
    </location>
</feature>
<organism evidence="2 3">
    <name type="scientific">Spinacia oleracea</name>
    <name type="common">Spinach</name>
    <dbReference type="NCBI Taxonomy" id="3562"/>
    <lineage>
        <taxon>Eukaryota</taxon>
        <taxon>Viridiplantae</taxon>
        <taxon>Streptophyta</taxon>
        <taxon>Embryophyta</taxon>
        <taxon>Tracheophyta</taxon>
        <taxon>Spermatophyta</taxon>
        <taxon>Magnoliopsida</taxon>
        <taxon>eudicotyledons</taxon>
        <taxon>Gunneridae</taxon>
        <taxon>Pentapetalae</taxon>
        <taxon>Caryophyllales</taxon>
        <taxon>Chenopodiaceae</taxon>
        <taxon>Chenopodioideae</taxon>
        <taxon>Anserineae</taxon>
        <taxon>Spinacia</taxon>
    </lineage>
</organism>
<accession>A0ABM3RT52</accession>
<evidence type="ECO:0000313" key="3">
    <source>
        <dbReference type="RefSeq" id="XP_056698784.1"/>
    </source>
</evidence>
<gene>
    <name evidence="3" type="primary">LOC110805383</name>
</gene>
<reference evidence="3" key="2">
    <citation type="submission" date="2025-08" db="UniProtKB">
        <authorList>
            <consortium name="RefSeq"/>
        </authorList>
    </citation>
    <scope>IDENTIFICATION</scope>
    <source>
        <tissue evidence="3">Leaf</tissue>
    </source>
</reference>
<protein>
    <submittedName>
        <fullName evidence="3">Uncharacterized protein isoform X1</fullName>
    </submittedName>
</protein>
<dbReference type="Proteomes" id="UP000813463">
    <property type="component" value="Chromosome 4"/>
</dbReference>
<proteinExistence type="predicted"/>
<dbReference type="GeneID" id="110805383"/>
<evidence type="ECO:0000313" key="2">
    <source>
        <dbReference type="Proteomes" id="UP000813463"/>
    </source>
</evidence>
<keyword evidence="2" id="KW-1185">Reference proteome</keyword>
<reference evidence="2" key="1">
    <citation type="journal article" date="2021" name="Nat. Commun.">
        <title>Genomic analyses provide insights into spinach domestication and the genetic basis of agronomic traits.</title>
        <authorList>
            <person name="Cai X."/>
            <person name="Sun X."/>
            <person name="Xu C."/>
            <person name="Sun H."/>
            <person name="Wang X."/>
            <person name="Ge C."/>
            <person name="Zhang Z."/>
            <person name="Wang Q."/>
            <person name="Fei Z."/>
            <person name="Jiao C."/>
            <person name="Wang Q."/>
        </authorList>
    </citation>
    <scope>NUCLEOTIDE SEQUENCE [LARGE SCALE GENOMIC DNA]</scope>
    <source>
        <strain evidence="2">cv. Varoflay</strain>
    </source>
</reference>
<sequence length="147" mass="16771">MKVVQQHMAPLSIMSKQETADTKTLKKKKKNEHFSSISCSILVWYLRNSHGTFNPPLKSKFSQYPLNCGRLQAFSLSPEQNRTEQNTGGLGVDGFEDRGCRADGSDMGCRIKFKFRFYRQVQVWAAGSGSSYLKTRKHYLHWSGDVD</sequence>